<proteinExistence type="predicted"/>
<comment type="caution">
    <text evidence="2">The sequence shown here is derived from an EMBL/GenBank/DDBJ whole genome shotgun (WGS) entry which is preliminary data.</text>
</comment>
<dbReference type="Proteomes" id="UP001620626">
    <property type="component" value="Unassembled WGS sequence"/>
</dbReference>
<evidence type="ECO:0000256" key="1">
    <source>
        <dbReference type="SAM" id="MobiDB-lite"/>
    </source>
</evidence>
<protein>
    <submittedName>
        <fullName evidence="2">Uncharacterized protein</fullName>
    </submittedName>
</protein>
<sequence length="139" mass="14777">MERVRGSTTDGRVNRCCPSSAGVSPISSPRPGGPSPPPFFFFFSANYPPNPRPPTNRGDDDDPNLSVAGRQLSVPSRASECKAVVPPAPPSPGALFRYRRRALWSLLSVGGLIHSVIVPRSICAIGGRGGRPRVKWTSG</sequence>
<name>A0ABD2JK65_9BILA</name>
<feature type="compositionally biased region" description="Polar residues" evidence="1">
    <location>
        <begin position="1"/>
        <end position="11"/>
    </location>
</feature>
<keyword evidence="3" id="KW-1185">Reference proteome</keyword>
<dbReference type="EMBL" id="JBICBT010000952">
    <property type="protein sequence ID" value="KAL3091001.1"/>
    <property type="molecule type" value="Genomic_DNA"/>
</dbReference>
<feature type="region of interest" description="Disordered" evidence="1">
    <location>
        <begin position="1"/>
        <end position="72"/>
    </location>
</feature>
<reference evidence="2 3" key="1">
    <citation type="submission" date="2024-10" db="EMBL/GenBank/DDBJ databases">
        <authorList>
            <person name="Kim D."/>
        </authorList>
    </citation>
    <scope>NUCLEOTIDE SEQUENCE [LARGE SCALE GENOMIC DNA]</scope>
    <source>
        <strain evidence="2">BH-2024</strain>
    </source>
</reference>
<organism evidence="2 3">
    <name type="scientific">Heterodera trifolii</name>
    <dbReference type="NCBI Taxonomy" id="157864"/>
    <lineage>
        <taxon>Eukaryota</taxon>
        <taxon>Metazoa</taxon>
        <taxon>Ecdysozoa</taxon>
        <taxon>Nematoda</taxon>
        <taxon>Chromadorea</taxon>
        <taxon>Rhabditida</taxon>
        <taxon>Tylenchina</taxon>
        <taxon>Tylenchomorpha</taxon>
        <taxon>Tylenchoidea</taxon>
        <taxon>Heteroderidae</taxon>
        <taxon>Heteroderinae</taxon>
        <taxon>Heterodera</taxon>
    </lineage>
</organism>
<evidence type="ECO:0000313" key="3">
    <source>
        <dbReference type="Proteomes" id="UP001620626"/>
    </source>
</evidence>
<dbReference type="AlphaFoldDB" id="A0ABD2JK65"/>
<accession>A0ABD2JK65</accession>
<gene>
    <name evidence="2" type="ORF">niasHT_023601</name>
</gene>
<evidence type="ECO:0000313" key="2">
    <source>
        <dbReference type="EMBL" id="KAL3091001.1"/>
    </source>
</evidence>